<proteinExistence type="inferred from homology"/>
<dbReference type="GO" id="GO:0005886">
    <property type="term" value="C:plasma membrane"/>
    <property type="evidence" value="ECO:0007669"/>
    <property type="project" value="TreeGrafter"/>
</dbReference>
<feature type="region of interest" description="Disordered" evidence="19">
    <location>
        <begin position="615"/>
        <end position="643"/>
    </location>
</feature>
<dbReference type="Gene3D" id="3.40.1110.10">
    <property type="entry name" value="Calcium-transporting ATPase, cytoplasmic domain N"/>
    <property type="match status" value="1"/>
</dbReference>
<evidence type="ECO:0000256" key="16">
    <source>
        <dbReference type="ARBA" id="ARBA00048694"/>
    </source>
</evidence>
<gene>
    <name evidence="23" type="ORF">AAP_00251</name>
</gene>
<dbReference type="PROSITE" id="PS00154">
    <property type="entry name" value="ATPASE_E1_E2"/>
    <property type="match status" value="1"/>
</dbReference>
<feature type="compositionally biased region" description="Basic and acidic residues" evidence="19">
    <location>
        <begin position="36"/>
        <end position="66"/>
    </location>
</feature>
<keyword evidence="7 18" id="KW-0547">Nucleotide-binding</keyword>
<dbReference type="SFLD" id="SFLDG00002">
    <property type="entry name" value="C1.7:_P-type_atpase_like"/>
    <property type="match status" value="1"/>
</dbReference>
<feature type="compositionally biased region" description="Polar residues" evidence="19">
    <location>
        <begin position="67"/>
        <end position="98"/>
    </location>
</feature>
<evidence type="ECO:0000256" key="2">
    <source>
        <dbReference type="ARBA" id="ARBA00022448"/>
    </source>
</evidence>
<dbReference type="PRINTS" id="PR00121">
    <property type="entry name" value="NAKATPASE"/>
</dbReference>
<feature type="domain" description="Cation-transporting P-type ATPase C-terminal" evidence="21">
    <location>
        <begin position="1019"/>
        <end position="1193"/>
    </location>
</feature>
<comment type="catalytic activity">
    <reaction evidence="16 18">
        <text>Ca(2+)(in) + ATP + H2O = Ca(2+)(out) + ADP + phosphate + H(+)</text>
        <dbReference type="Rhea" id="RHEA:18105"/>
        <dbReference type="ChEBI" id="CHEBI:15377"/>
        <dbReference type="ChEBI" id="CHEBI:15378"/>
        <dbReference type="ChEBI" id="CHEBI:29108"/>
        <dbReference type="ChEBI" id="CHEBI:30616"/>
        <dbReference type="ChEBI" id="CHEBI:43474"/>
        <dbReference type="ChEBI" id="CHEBI:456216"/>
        <dbReference type="EC" id="7.2.2.10"/>
    </reaction>
</comment>
<evidence type="ECO:0000256" key="14">
    <source>
        <dbReference type="ARBA" id="ARBA00023136"/>
    </source>
</evidence>
<feature type="compositionally biased region" description="Acidic residues" evidence="19">
    <location>
        <begin position="1270"/>
        <end position="1283"/>
    </location>
</feature>
<evidence type="ECO:0000256" key="17">
    <source>
        <dbReference type="ARBA" id="ARBA00059328"/>
    </source>
</evidence>
<dbReference type="PANTHER" id="PTHR24093:SF369">
    <property type="entry name" value="CALCIUM-TRANSPORTING ATPASE"/>
    <property type="match status" value="1"/>
</dbReference>
<dbReference type="InterPro" id="IPR044492">
    <property type="entry name" value="P_typ_ATPase_HD_dom"/>
</dbReference>
<evidence type="ECO:0000256" key="19">
    <source>
        <dbReference type="SAM" id="MobiDB-lite"/>
    </source>
</evidence>
<dbReference type="InterPro" id="IPR001757">
    <property type="entry name" value="P_typ_ATPase"/>
</dbReference>
<feature type="domain" description="Cation-transporting P-type ATPase N-terminal" evidence="22">
    <location>
        <begin position="266"/>
        <end position="308"/>
    </location>
</feature>
<keyword evidence="5 18" id="KW-0812">Transmembrane</keyword>
<feature type="transmembrane region" description="Helical" evidence="18">
    <location>
        <begin position="1025"/>
        <end position="1043"/>
    </location>
</feature>
<dbReference type="NCBIfam" id="TIGR01517">
    <property type="entry name" value="ATPase-IIB_Ca"/>
    <property type="match status" value="1"/>
</dbReference>
<feature type="transmembrane region" description="Helical" evidence="18">
    <location>
        <begin position="328"/>
        <end position="348"/>
    </location>
</feature>
<feature type="compositionally biased region" description="Low complexity" evidence="19">
    <location>
        <begin position="1408"/>
        <end position="1422"/>
    </location>
</feature>
<evidence type="ECO:0000256" key="9">
    <source>
        <dbReference type="ARBA" id="ARBA00022840"/>
    </source>
</evidence>
<evidence type="ECO:0000256" key="8">
    <source>
        <dbReference type="ARBA" id="ARBA00022837"/>
    </source>
</evidence>
<dbReference type="InterPro" id="IPR006408">
    <property type="entry name" value="P-type_ATPase_IIB"/>
</dbReference>
<dbReference type="Gene3D" id="1.20.1110.10">
    <property type="entry name" value="Calcium-transporting ATPase, transmembrane domain"/>
    <property type="match status" value="1"/>
</dbReference>
<keyword evidence="14 18" id="KW-0472">Membrane</keyword>
<sequence length="1449" mass="157670">MARKGKSNDKSGKRRRNTPSIAVDTSAVTSSPQNDQQDHPDSSKSNHGEDKSGGQSEGHRDTHSESEQGTLAGSGQPTPTSPHGQTSPTHNDGDNNYLSVPGHNNDDRGNHDDNHDDNASTTYDGDTAIGSTKSDTASKRRDSKGKGKSGDSAQDIINNKEALKPDPGTEDDFNVEDNKFAFSPGQLSKLLNPKNLAAFYHLGGLAGLEKGLRTDKEAGLSSEETTLDGRVTFEDAVNNKSSNGSGSNHNSQPASSSPEDSPGPFADRKRVFSDNRLPEKKMKSFWELAWIAYNDKVLILLTVAAAISLSLGIYQAVTAKGDEPRVQWVEGFAIVVAIVIVVVVGAANDYQKERQFAKLNSKKEDRQVTVTRSGNASEISIHDLLVGDVVHLNPGDIIPVDGIYISGHNVKCDESSATGESDLIYKTPAEEVFKAIEKKEDVSKLDPFILSGGKVSEGVGKFLVTATGTKSTYGRMLMSLQGEGQTTPLQSKLNVLADQIAKIGLTSGLVLFTVLFIKFLFTLHTMGSSAEKGQNFLQIFIVSITIIVVAVPEGLPLAVTLALAFATTRMLKDNNLVRLLRACETMGNATTICSDKTGTLTQNEMTIVRGTIGSSARFSKPKDTERYRDDEDESENGSGEKEPANKCIAKLSKSVKELLFQSIIFNSTAFENKDDHGQYVFTGSKTECALLKFARERLGLSVGTLSEARSNGNVVQLVPFDSKRKCMAATIKLSDSKYRLLVKGASEIVADHCSTILADPTKEVSSESMTDEKRDRLSKIQRSYAAGSLRAISLAFRDFEEWPPHDAPRDKENKDDADFSAVFKDLTFVSVVGIQDPLRPGVAEAVETCQKAGVFVRMVTGDNILTAKAIAAECNIFSAGGIAMEGPQFRKLSKNQMTQIVPRLQVLARSSPDDKKILVSTLKRLGETVAVTGDGTNDAPALKMADVGFSMGIAGTEVAKEASAIILMDDNFTSIVKAMAWGRTVNDAVRKFLQFQITVNVTATALTFVSAVASGDESSVLTAVQLLWINLIMDTFAALALATDPPNSTMLQRKPDPKSAALISPTMWKMVFGESAYQLTITLVLTFAGKKLLGYSDDQEFEFKTVVFNTFVFMQIFNQYNCRRIDNKLNIFEGFWKNVWFLGIQFLIVGGQVLIVFFGGRAFSVAPISVSAWGLSILLGLMSIPIGTLIRFIPDSFVEKIGHILKKRPSKPDLFVTDEEDNRRYKWNPALEEIRDELIFLKKIRGGRLKHLKHDIRHPQDFFKRSWSSESDESYRDEDEGEQDNQGNYGSTQQDSESSRPSSSGSPPSTSDERQSLLSKSNHRDRSRSPFGPATAMAGVVAGSVAGWSPIERQPTSKAQRRDNGFDTNSTTGTEGHASLAKEAGIELHPDTKADDPIISTVQYINESSASQPPSQNPQLAPHLLYAPGSRGKSFNLGAQRGNSQQNRG</sequence>
<evidence type="ECO:0000313" key="23">
    <source>
        <dbReference type="EMBL" id="KZZ97990.1"/>
    </source>
</evidence>
<keyword evidence="11" id="KW-1278">Translocase</keyword>
<feature type="region of interest" description="Disordered" evidence="19">
    <location>
        <begin position="1"/>
        <end position="177"/>
    </location>
</feature>
<dbReference type="InterPro" id="IPR004014">
    <property type="entry name" value="ATPase_P-typ_cation-transptr_N"/>
</dbReference>
<dbReference type="InterPro" id="IPR018303">
    <property type="entry name" value="ATPase_P-typ_P_site"/>
</dbReference>
<feature type="transmembrane region" description="Helical" evidence="18">
    <location>
        <begin position="1172"/>
        <end position="1193"/>
    </location>
</feature>
<dbReference type="Pfam" id="PF08282">
    <property type="entry name" value="Hydrolase_3"/>
    <property type="match status" value="1"/>
</dbReference>
<dbReference type="InterPro" id="IPR023299">
    <property type="entry name" value="ATPase_P-typ_cyto_dom_N"/>
</dbReference>
<comment type="caution">
    <text evidence="18">Lacks conserved residue(s) required for the propagation of feature annotation.</text>
</comment>
<dbReference type="Gene3D" id="3.40.50.1000">
    <property type="entry name" value="HAD superfamily/HAD-like"/>
    <property type="match status" value="1"/>
</dbReference>
<feature type="domain" description="P-type ATPase A" evidence="20">
    <location>
        <begin position="364"/>
        <end position="479"/>
    </location>
</feature>
<feature type="compositionally biased region" description="Basic and acidic residues" evidence="19">
    <location>
        <begin position="136"/>
        <end position="149"/>
    </location>
</feature>
<feature type="transmembrane region" description="Helical" evidence="18">
    <location>
        <begin position="992"/>
        <end position="1013"/>
    </location>
</feature>
<feature type="compositionally biased region" description="Basic and acidic residues" evidence="19">
    <location>
        <begin position="1384"/>
        <end position="1396"/>
    </location>
</feature>
<dbReference type="EMBL" id="AZGZ01000001">
    <property type="protein sequence ID" value="KZZ97990.1"/>
    <property type="molecule type" value="Genomic_DNA"/>
</dbReference>
<feature type="transmembrane region" description="Helical" evidence="18">
    <location>
        <begin position="536"/>
        <end position="566"/>
    </location>
</feature>
<evidence type="ECO:0000256" key="3">
    <source>
        <dbReference type="ARBA" id="ARBA00022554"/>
    </source>
</evidence>
<comment type="caution">
    <text evidence="23">The sequence shown here is derived from an EMBL/GenBank/DDBJ whole genome shotgun (WGS) entry which is preliminary data.</text>
</comment>
<dbReference type="GO" id="GO:0005388">
    <property type="term" value="F:P-type calcium transporter activity"/>
    <property type="evidence" value="ECO:0007669"/>
    <property type="project" value="UniProtKB-EC"/>
</dbReference>
<dbReference type="Pfam" id="PF00689">
    <property type="entry name" value="Cation_ATPase_C"/>
    <property type="match status" value="1"/>
</dbReference>
<keyword evidence="3" id="KW-0926">Vacuole</keyword>
<organism evidence="23 24">
    <name type="scientific">Ascosphaera apis ARSEF 7405</name>
    <dbReference type="NCBI Taxonomy" id="392613"/>
    <lineage>
        <taxon>Eukaryota</taxon>
        <taxon>Fungi</taxon>
        <taxon>Dikarya</taxon>
        <taxon>Ascomycota</taxon>
        <taxon>Pezizomycotina</taxon>
        <taxon>Eurotiomycetes</taxon>
        <taxon>Eurotiomycetidae</taxon>
        <taxon>Onygenales</taxon>
        <taxon>Ascosphaeraceae</taxon>
        <taxon>Ascosphaera</taxon>
    </lineage>
</organism>
<dbReference type="FunFam" id="2.70.150.10:FF:000028">
    <property type="entry name" value="Calcium-transporting ATPase"/>
    <property type="match status" value="1"/>
</dbReference>
<dbReference type="SUPFAM" id="SSF81665">
    <property type="entry name" value="Calcium ATPase, transmembrane domain M"/>
    <property type="match status" value="1"/>
</dbReference>
<evidence type="ECO:0000256" key="13">
    <source>
        <dbReference type="ARBA" id="ARBA00023065"/>
    </source>
</evidence>
<dbReference type="GO" id="GO:0005524">
    <property type="term" value="F:ATP binding"/>
    <property type="evidence" value="ECO:0007669"/>
    <property type="project" value="UniProtKB-KW"/>
</dbReference>
<evidence type="ECO:0000259" key="21">
    <source>
        <dbReference type="Pfam" id="PF00689"/>
    </source>
</evidence>
<keyword evidence="9 18" id="KW-0067">ATP-binding</keyword>
<keyword evidence="24" id="KW-1185">Reference proteome</keyword>
<dbReference type="SUPFAM" id="SSF81653">
    <property type="entry name" value="Calcium ATPase, transduction domain A"/>
    <property type="match status" value="1"/>
</dbReference>
<evidence type="ECO:0000256" key="18">
    <source>
        <dbReference type="RuleBase" id="RU361146"/>
    </source>
</evidence>
<dbReference type="InterPro" id="IPR023214">
    <property type="entry name" value="HAD_sf"/>
</dbReference>
<evidence type="ECO:0000256" key="1">
    <source>
        <dbReference type="ARBA" id="ARBA00004128"/>
    </source>
</evidence>
<dbReference type="GO" id="GO:0016887">
    <property type="term" value="F:ATP hydrolysis activity"/>
    <property type="evidence" value="ECO:0007669"/>
    <property type="project" value="InterPro"/>
</dbReference>
<dbReference type="InterPro" id="IPR059000">
    <property type="entry name" value="ATPase_P-type_domA"/>
</dbReference>
<keyword evidence="12 18" id="KW-1133">Transmembrane helix</keyword>
<dbReference type="InterPro" id="IPR008250">
    <property type="entry name" value="ATPase_P-typ_transduc_dom_A_sf"/>
</dbReference>
<dbReference type="Pfam" id="PF13246">
    <property type="entry name" value="Cation_ATPase"/>
    <property type="match status" value="1"/>
</dbReference>
<dbReference type="Proteomes" id="UP000242877">
    <property type="component" value="Unassembled WGS sequence"/>
</dbReference>
<feature type="region of interest" description="Disordered" evidence="19">
    <location>
        <begin position="1352"/>
        <end position="1449"/>
    </location>
</feature>
<comment type="function">
    <text evidence="17">This magnesium-dependent enzyme catalyzes the hydrolysis of ATP coupled with the transport of calcium. Transports the calcium to the vacuole and participates in the control of the cytosolic free calcium.</text>
</comment>
<dbReference type="EC" id="7.2.2.10" evidence="18"/>
<evidence type="ECO:0000313" key="24">
    <source>
        <dbReference type="Proteomes" id="UP000242877"/>
    </source>
</evidence>
<accession>A0A166PNB7</accession>
<dbReference type="FunFam" id="1.20.1110.10:FF:000039">
    <property type="entry name" value="Calcium-transporting ATPase"/>
    <property type="match status" value="1"/>
</dbReference>
<dbReference type="SFLD" id="SFLDS00003">
    <property type="entry name" value="Haloacid_Dehalogenase"/>
    <property type="match status" value="1"/>
</dbReference>
<dbReference type="NCBIfam" id="TIGR01494">
    <property type="entry name" value="ATPase_P-type"/>
    <property type="match status" value="2"/>
</dbReference>
<dbReference type="SUPFAM" id="SSF56784">
    <property type="entry name" value="HAD-like"/>
    <property type="match status" value="1"/>
</dbReference>
<dbReference type="FunFam" id="3.40.1110.10:FF:000031">
    <property type="entry name" value="Calcium-transporting ATPase"/>
    <property type="match status" value="1"/>
</dbReference>
<dbReference type="InterPro" id="IPR006068">
    <property type="entry name" value="ATPase_P-typ_cation-transptr_C"/>
</dbReference>
<evidence type="ECO:0000259" key="20">
    <source>
        <dbReference type="Pfam" id="PF00122"/>
    </source>
</evidence>
<keyword evidence="13 18" id="KW-0406">Ion transport</keyword>
<feature type="region of interest" description="Disordered" evidence="19">
    <location>
        <begin position="1267"/>
        <end position="1334"/>
    </location>
</feature>
<feature type="compositionally biased region" description="Polar residues" evidence="19">
    <location>
        <begin position="119"/>
        <end position="135"/>
    </location>
</feature>
<dbReference type="InterPro" id="IPR036412">
    <property type="entry name" value="HAD-like_sf"/>
</dbReference>
<keyword evidence="8 18" id="KW-0106">Calcium</keyword>
<dbReference type="SFLD" id="SFLDF00027">
    <property type="entry name" value="p-type_atpase"/>
    <property type="match status" value="1"/>
</dbReference>
<feature type="compositionally biased region" description="Basic and acidic residues" evidence="19">
    <location>
        <begin position="1"/>
        <end position="11"/>
    </location>
</feature>
<comment type="function">
    <text evidence="18">Catalyzes the hydrolysis of ATP coupled with the transport of calcium.</text>
</comment>
<evidence type="ECO:0000256" key="5">
    <source>
        <dbReference type="ARBA" id="ARBA00022692"/>
    </source>
</evidence>
<keyword evidence="4 18" id="KW-0109">Calcium transport</keyword>
<dbReference type="OrthoDB" id="3352408at2759"/>
<comment type="similarity">
    <text evidence="15 18">Belongs to the cation transport ATPase (P-type) (TC 3.A.3) family.</text>
</comment>
<dbReference type="Gene3D" id="2.70.150.10">
    <property type="entry name" value="Calcium-transporting ATPase, cytoplasmic transduction domain A"/>
    <property type="match status" value="1"/>
</dbReference>
<evidence type="ECO:0000256" key="7">
    <source>
        <dbReference type="ARBA" id="ARBA00022741"/>
    </source>
</evidence>
<evidence type="ECO:0000256" key="12">
    <source>
        <dbReference type="ARBA" id="ARBA00022989"/>
    </source>
</evidence>
<feature type="region of interest" description="Disordered" evidence="19">
    <location>
        <begin position="236"/>
        <end position="272"/>
    </location>
</feature>
<name>A0A166PNB7_9EURO</name>
<evidence type="ECO:0000256" key="11">
    <source>
        <dbReference type="ARBA" id="ARBA00022967"/>
    </source>
</evidence>
<feature type="compositionally biased region" description="Polar residues" evidence="19">
    <location>
        <begin position="26"/>
        <end position="35"/>
    </location>
</feature>
<dbReference type="CDD" id="cd02081">
    <property type="entry name" value="P-type_ATPase_Ca_PMCA-like"/>
    <property type="match status" value="1"/>
</dbReference>
<evidence type="ECO:0000256" key="15">
    <source>
        <dbReference type="ARBA" id="ARBA00038148"/>
    </source>
</evidence>
<feature type="transmembrane region" description="Helical" evidence="18">
    <location>
        <begin position="1139"/>
        <end position="1160"/>
    </location>
</feature>
<dbReference type="InterPro" id="IPR023298">
    <property type="entry name" value="ATPase_P-typ_TM_dom_sf"/>
</dbReference>
<comment type="subcellular location">
    <subcellularLocation>
        <location evidence="18">Membrane</location>
        <topology evidence="18">Multi-pass membrane protein</topology>
    </subcellularLocation>
    <subcellularLocation>
        <location evidence="1">Vacuole membrane</location>
        <topology evidence="1">Multi-pass membrane protein</topology>
    </subcellularLocation>
</comment>
<dbReference type="Pfam" id="PF00690">
    <property type="entry name" value="Cation_ATPase_N"/>
    <property type="match status" value="1"/>
</dbReference>
<reference evidence="23 24" key="1">
    <citation type="journal article" date="2016" name="Genome Biol. Evol.">
        <title>Divergent and convergent evolution of fungal pathogenicity.</title>
        <authorList>
            <person name="Shang Y."/>
            <person name="Xiao G."/>
            <person name="Zheng P."/>
            <person name="Cen K."/>
            <person name="Zhan S."/>
            <person name="Wang C."/>
        </authorList>
    </citation>
    <scope>NUCLEOTIDE SEQUENCE [LARGE SCALE GENOMIC DNA]</scope>
    <source>
        <strain evidence="23 24">ARSEF 7405</strain>
    </source>
</reference>
<dbReference type="VEuPathDB" id="FungiDB:AAP_00251"/>
<keyword evidence="10" id="KW-0460">Magnesium</keyword>
<dbReference type="SUPFAM" id="SSF81660">
    <property type="entry name" value="Metal cation-transporting ATPase, ATP-binding domain N"/>
    <property type="match status" value="1"/>
</dbReference>
<dbReference type="FunFam" id="3.40.50.1000:FF:000018">
    <property type="entry name" value="Calcium-transporting ATPase"/>
    <property type="match status" value="1"/>
</dbReference>
<feature type="compositionally biased region" description="Low complexity" evidence="19">
    <location>
        <begin position="1291"/>
        <end position="1310"/>
    </location>
</feature>
<keyword evidence="2 18" id="KW-0813">Transport</keyword>
<feature type="compositionally biased region" description="Low complexity" evidence="19">
    <location>
        <begin position="238"/>
        <end position="251"/>
    </location>
</feature>
<dbReference type="Pfam" id="PF00122">
    <property type="entry name" value="E1-E2_ATPase"/>
    <property type="match status" value="1"/>
</dbReference>
<protein>
    <recommendedName>
        <fullName evidence="18">Calcium-transporting ATPase</fullName>
        <ecNumber evidence="18">7.2.2.10</ecNumber>
    </recommendedName>
</protein>
<keyword evidence="6" id="KW-0479">Metal-binding</keyword>
<evidence type="ECO:0000259" key="22">
    <source>
        <dbReference type="Pfam" id="PF00690"/>
    </source>
</evidence>
<feature type="compositionally biased region" description="Basic and acidic residues" evidence="19">
    <location>
        <begin position="104"/>
        <end position="118"/>
    </location>
</feature>
<dbReference type="PANTHER" id="PTHR24093">
    <property type="entry name" value="CATION TRANSPORTING ATPASE"/>
    <property type="match status" value="1"/>
</dbReference>
<feature type="transmembrane region" description="Helical" evidence="18">
    <location>
        <begin position="500"/>
        <end position="521"/>
    </location>
</feature>
<evidence type="ECO:0000256" key="4">
    <source>
        <dbReference type="ARBA" id="ARBA00022568"/>
    </source>
</evidence>
<feature type="transmembrane region" description="Helical" evidence="18">
    <location>
        <begin position="297"/>
        <end position="316"/>
    </location>
</feature>
<dbReference type="PRINTS" id="PR00119">
    <property type="entry name" value="CATATPASE"/>
</dbReference>
<evidence type="ECO:0000256" key="6">
    <source>
        <dbReference type="ARBA" id="ARBA00022723"/>
    </source>
</evidence>
<dbReference type="GO" id="GO:0046872">
    <property type="term" value="F:metal ion binding"/>
    <property type="evidence" value="ECO:0007669"/>
    <property type="project" value="UniProtKB-KW"/>
</dbReference>
<dbReference type="GO" id="GO:0006874">
    <property type="term" value="P:intracellular calcium ion homeostasis"/>
    <property type="evidence" value="ECO:0007669"/>
    <property type="project" value="TreeGrafter"/>
</dbReference>
<feature type="compositionally biased region" description="Basic and acidic residues" evidence="19">
    <location>
        <begin position="620"/>
        <end position="629"/>
    </location>
</feature>
<evidence type="ECO:0000256" key="10">
    <source>
        <dbReference type="ARBA" id="ARBA00022842"/>
    </source>
</evidence>
<dbReference type="GO" id="GO:0005774">
    <property type="term" value="C:vacuolar membrane"/>
    <property type="evidence" value="ECO:0007669"/>
    <property type="project" value="UniProtKB-SubCell"/>
</dbReference>